<dbReference type="EMBL" id="LR131271">
    <property type="protein sequence ID" value="VDR29702.1"/>
    <property type="molecule type" value="Genomic_DNA"/>
</dbReference>
<dbReference type="GO" id="GO:0015628">
    <property type="term" value="P:protein secretion by the type II secretion system"/>
    <property type="evidence" value="ECO:0007669"/>
    <property type="project" value="InterPro"/>
</dbReference>
<evidence type="ECO:0000256" key="3">
    <source>
        <dbReference type="ARBA" id="ARBA00022448"/>
    </source>
</evidence>
<accession>A0A3P8L226</accession>
<feature type="domain" description="GspL cytoplasmic actin-ATPase-like" evidence="11">
    <location>
        <begin position="12"/>
        <end position="236"/>
    </location>
</feature>
<keyword evidence="8" id="KW-1133">Transmembrane helix</keyword>
<keyword evidence="6" id="KW-0812">Transmembrane</keyword>
<dbReference type="Gene3D" id="3.30.420.380">
    <property type="match status" value="1"/>
</dbReference>
<dbReference type="CDD" id="cd24017">
    <property type="entry name" value="ASKHA_T2SSL_N"/>
    <property type="match status" value="1"/>
</dbReference>
<evidence type="ECO:0000256" key="7">
    <source>
        <dbReference type="ARBA" id="ARBA00022927"/>
    </source>
</evidence>
<dbReference type="Pfam" id="PF05134">
    <property type="entry name" value="T2SSL"/>
    <property type="match status" value="1"/>
</dbReference>
<reference evidence="13 14" key="1">
    <citation type="submission" date="2018-12" db="EMBL/GenBank/DDBJ databases">
        <authorList>
            <consortium name="Pathogen Informatics"/>
        </authorList>
    </citation>
    <scope>NUCLEOTIDE SEQUENCE [LARGE SCALE GENOMIC DNA]</scope>
    <source>
        <strain evidence="13 14">NCTC13098</strain>
    </source>
</reference>
<organism evidence="13 14">
    <name type="scientific">Raoultella terrigena</name>
    <name type="common">Klebsiella terrigena</name>
    <dbReference type="NCBI Taxonomy" id="577"/>
    <lineage>
        <taxon>Bacteria</taxon>
        <taxon>Pseudomonadati</taxon>
        <taxon>Pseudomonadota</taxon>
        <taxon>Gammaproteobacteria</taxon>
        <taxon>Enterobacterales</taxon>
        <taxon>Enterobacteriaceae</taxon>
        <taxon>Klebsiella/Raoultella group</taxon>
        <taxon>Raoultella</taxon>
    </lineage>
</organism>
<sequence>MNNDKTPPRAALILRLGAPERPIAWRLLSPGQPESAGEWSAGDDDPTLRELAARYPAWVLVPASDCAFHSVTLPAGLRQRPQQILPFLLEEQLATDVEEVHFALLRRQKNLCHVAALQRQKMREWLARCDELGLEILALTPDALALPFTPGRWSALQVGEQWLIRHQAWGGMAAEAGWLAELLSPGEAQPPIDSYSPPPAIPAPWRALAEQDLLQLAAANPAAQRICLRQGEFAPKRRWQPAGLRWRPAMAAAAALVLLWGVNGVLDHLALGQRAAAAQQASRAFYHQWFKTETRVINPRLQMQQHLRQLAQTAAHPPSVVTISLVQKIVAGTPGIRLRALAYDGARNALQLDVSAVSPRALEQFRLRAQPHFRVRTGEMKPRADGIEGRLSLEENDA</sequence>
<dbReference type="Gene3D" id="3.30.420.370">
    <property type="match status" value="1"/>
</dbReference>
<evidence type="ECO:0000256" key="10">
    <source>
        <dbReference type="PIRNR" id="PIRNR015761"/>
    </source>
</evidence>
<dbReference type="InterPro" id="IPR043129">
    <property type="entry name" value="ATPase_NBD"/>
</dbReference>
<dbReference type="Pfam" id="PF12693">
    <property type="entry name" value="GspL_C"/>
    <property type="match status" value="1"/>
</dbReference>
<comment type="subcellular location">
    <subcellularLocation>
        <location evidence="1">Cell inner membrane</location>
        <topology evidence="1">Single-pass membrane protein</topology>
    </subcellularLocation>
</comment>
<evidence type="ECO:0000256" key="4">
    <source>
        <dbReference type="ARBA" id="ARBA00022475"/>
    </source>
</evidence>
<keyword evidence="3 10" id="KW-0813">Transport</keyword>
<feature type="domain" description="GspL periplasmic" evidence="12">
    <location>
        <begin position="244"/>
        <end position="395"/>
    </location>
</feature>
<dbReference type="AlphaFoldDB" id="A0A3P8L226"/>
<dbReference type="GO" id="GO:0009276">
    <property type="term" value="C:Gram-negative-bacterium-type cell wall"/>
    <property type="evidence" value="ECO:0007669"/>
    <property type="project" value="InterPro"/>
</dbReference>
<dbReference type="InterPro" id="IPR025691">
    <property type="entry name" value="GspL_pp_dom"/>
</dbReference>
<dbReference type="PIRSF" id="PIRSF015761">
    <property type="entry name" value="Protein_L"/>
    <property type="match status" value="1"/>
</dbReference>
<evidence type="ECO:0000256" key="1">
    <source>
        <dbReference type="ARBA" id="ARBA00004377"/>
    </source>
</evidence>
<evidence type="ECO:0000256" key="6">
    <source>
        <dbReference type="ARBA" id="ARBA00022692"/>
    </source>
</evidence>
<evidence type="ECO:0000256" key="8">
    <source>
        <dbReference type="ARBA" id="ARBA00022989"/>
    </source>
</evidence>
<comment type="similarity">
    <text evidence="2 10">Belongs to the GSP L family.</text>
</comment>
<evidence type="ECO:0000256" key="2">
    <source>
        <dbReference type="ARBA" id="ARBA00005318"/>
    </source>
</evidence>
<dbReference type="Gene3D" id="3.30.1360.100">
    <property type="entry name" value="General secretion pathway protein M, EpsM"/>
    <property type="match status" value="1"/>
</dbReference>
<keyword evidence="7 10" id="KW-0653">Protein transport</keyword>
<evidence type="ECO:0000256" key="5">
    <source>
        <dbReference type="ARBA" id="ARBA00022519"/>
    </source>
</evidence>
<evidence type="ECO:0000313" key="13">
    <source>
        <dbReference type="EMBL" id="VDR29702.1"/>
    </source>
</evidence>
<protein>
    <recommendedName>
        <fullName evidence="10">Type II secretion system protein L</fullName>
        <shortName evidence="10">T2SS protein L</shortName>
    </recommendedName>
</protein>
<dbReference type="GO" id="GO:0005886">
    <property type="term" value="C:plasma membrane"/>
    <property type="evidence" value="ECO:0007669"/>
    <property type="project" value="UniProtKB-SubCell"/>
</dbReference>
<evidence type="ECO:0000259" key="11">
    <source>
        <dbReference type="Pfam" id="PF05134"/>
    </source>
</evidence>
<evidence type="ECO:0000256" key="9">
    <source>
        <dbReference type="ARBA" id="ARBA00023136"/>
    </source>
</evidence>
<dbReference type="InterPro" id="IPR007812">
    <property type="entry name" value="T2SS_protein-GspL"/>
</dbReference>
<dbReference type="NCBIfam" id="TIGR01709">
    <property type="entry name" value="typeII_sec_gspL"/>
    <property type="match status" value="1"/>
</dbReference>
<dbReference type="KEGG" id="rtg:NCTC13098_06121"/>
<dbReference type="InterPro" id="IPR024230">
    <property type="entry name" value="GspL_cyto_dom"/>
</dbReference>
<keyword evidence="4" id="KW-1003">Cell membrane</keyword>
<dbReference type="GO" id="GO:0015627">
    <property type="term" value="C:type II protein secretion system complex"/>
    <property type="evidence" value="ECO:0007669"/>
    <property type="project" value="InterPro"/>
</dbReference>
<keyword evidence="5" id="KW-0997">Cell inner membrane</keyword>
<gene>
    <name evidence="13" type="primary">epsL</name>
    <name evidence="13" type="ORF">NCTC13098_06121</name>
</gene>
<dbReference type="Proteomes" id="UP000274346">
    <property type="component" value="Chromosome"/>
</dbReference>
<evidence type="ECO:0000313" key="14">
    <source>
        <dbReference type="Proteomes" id="UP000274346"/>
    </source>
</evidence>
<comment type="function">
    <text evidence="10">Inner membrane component of the type II secretion system required for the energy-dependent secretion of extracellular factors such as proteases and toxins from the periplasm.</text>
</comment>
<keyword evidence="9" id="KW-0472">Membrane</keyword>
<dbReference type="SUPFAM" id="SSF53067">
    <property type="entry name" value="Actin-like ATPase domain"/>
    <property type="match status" value="2"/>
</dbReference>
<evidence type="ECO:0000259" key="12">
    <source>
        <dbReference type="Pfam" id="PF12693"/>
    </source>
</evidence>
<name>A0A3P8L226_RAOTE</name>
<proteinExistence type="inferred from homology"/>